<accession>A0ABS0ILC9</accession>
<protein>
    <recommendedName>
        <fullName evidence="5">YtxH domain-containing protein</fullName>
    </recommendedName>
</protein>
<evidence type="ECO:0008006" key="5">
    <source>
        <dbReference type="Google" id="ProtNLM"/>
    </source>
</evidence>
<dbReference type="RefSeq" id="WP_196283525.1">
    <property type="nucleotide sequence ID" value="NZ_JADQDQ010000009.1"/>
</dbReference>
<comment type="caution">
    <text evidence="3">The sequence shown here is derived from an EMBL/GenBank/DDBJ whole genome shotgun (WGS) entry which is preliminary data.</text>
</comment>
<feature type="chain" id="PRO_5046384304" description="YtxH domain-containing protein" evidence="2">
    <location>
        <begin position="19"/>
        <end position="87"/>
    </location>
</feature>
<keyword evidence="2" id="KW-0732">Signal</keyword>
<evidence type="ECO:0000256" key="2">
    <source>
        <dbReference type="SAM" id="SignalP"/>
    </source>
</evidence>
<dbReference type="EMBL" id="JADQDQ010000009">
    <property type="protein sequence ID" value="MBF9239182.1"/>
    <property type="molecule type" value="Genomic_DNA"/>
</dbReference>
<proteinExistence type="predicted"/>
<evidence type="ECO:0000313" key="4">
    <source>
        <dbReference type="Proteomes" id="UP000597617"/>
    </source>
</evidence>
<gene>
    <name evidence="3" type="ORF">I2I05_17390</name>
</gene>
<evidence type="ECO:0000256" key="1">
    <source>
        <dbReference type="SAM" id="MobiDB-lite"/>
    </source>
</evidence>
<feature type="signal peptide" evidence="2">
    <location>
        <begin position="1"/>
        <end position="18"/>
    </location>
</feature>
<evidence type="ECO:0000313" key="3">
    <source>
        <dbReference type="EMBL" id="MBF9239182.1"/>
    </source>
</evidence>
<feature type="region of interest" description="Disordered" evidence="1">
    <location>
        <begin position="60"/>
        <end position="87"/>
    </location>
</feature>
<reference evidence="3 4" key="1">
    <citation type="submission" date="2020-11" db="EMBL/GenBank/DDBJ databases">
        <authorList>
            <person name="Kim M.K."/>
        </authorList>
    </citation>
    <scope>NUCLEOTIDE SEQUENCE [LARGE SCALE GENOMIC DNA]</scope>
    <source>
        <strain evidence="3 4">BT683</strain>
    </source>
</reference>
<sequence length="87" mass="9276">MKFSPKTLFLVAAFGAFATTSCSEKKAENTADTVENAADNAAENTTNAMDNAVDNAKEDIAREPGDTAVVRNQPADKVVEEIPDKKD</sequence>
<feature type="compositionally biased region" description="Basic and acidic residues" evidence="1">
    <location>
        <begin position="77"/>
        <end position="87"/>
    </location>
</feature>
<name>A0ABS0ILC9_9BACT</name>
<dbReference type="Proteomes" id="UP000597617">
    <property type="component" value="Unassembled WGS sequence"/>
</dbReference>
<organism evidence="3 4">
    <name type="scientific">Hymenobacter jeongseonensis</name>
    <dbReference type="NCBI Taxonomy" id="2791027"/>
    <lineage>
        <taxon>Bacteria</taxon>
        <taxon>Pseudomonadati</taxon>
        <taxon>Bacteroidota</taxon>
        <taxon>Cytophagia</taxon>
        <taxon>Cytophagales</taxon>
        <taxon>Hymenobacteraceae</taxon>
        <taxon>Hymenobacter</taxon>
    </lineage>
</organism>
<keyword evidence="4" id="KW-1185">Reference proteome</keyword>
<dbReference type="PROSITE" id="PS51257">
    <property type="entry name" value="PROKAR_LIPOPROTEIN"/>
    <property type="match status" value="1"/>
</dbReference>